<gene>
    <name evidence="2" type="ORF">CYNAS_LOCUS8270</name>
</gene>
<accession>A0AA36M3Z6</accession>
<evidence type="ECO:0000256" key="1">
    <source>
        <dbReference type="SAM" id="SignalP"/>
    </source>
</evidence>
<keyword evidence="1" id="KW-0732">Signal</keyword>
<name>A0AA36M3Z6_CYLNA</name>
<feature type="chain" id="PRO_5041208955" evidence="1">
    <location>
        <begin position="17"/>
        <end position="60"/>
    </location>
</feature>
<dbReference type="Proteomes" id="UP001176961">
    <property type="component" value="Unassembled WGS sequence"/>
</dbReference>
<organism evidence="2 3">
    <name type="scientific">Cylicocyclus nassatus</name>
    <name type="common">Nematode worm</name>
    <dbReference type="NCBI Taxonomy" id="53992"/>
    <lineage>
        <taxon>Eukaryota</taxon>
        <taxon>Metazoa</taxon>
        <taxon>Ecdysozoa</taxon>
        <taxon>Nematoda</taxon>
        <taxon>Chromadorea</taxon>
        <taxon>Rhabditida</taxon>
        <taxon>Rhabditina</taxon>
        <taxon>Rhabditomorpha</taxon>
        <taxon>Strongyloidea</taxon>
        <taxon>Strongylidae</taxon>
        <taxon>Cylicocyclus</taxon>
    </lineage>
</organism>
<sequence>MRFILIILLLINLLEAQKRPQLVRCELPCVKKCKSITEQARPICIKHKGKEECKCLVNNL</sequence>
<comment type="caution">
    <text evidence="2">The sequence shown here is derived from an EMBL/GenBank/DDBJ whole genome shotgun (WGS) entry which is preliminary data.</text>
</comment>
<dbReference type="AlphaFoldDB" id="A0AA36M3Z6"/>
<protein>
    <submittedName>
        <fullName evidence="2">Uncharacterized protein</fullName>
    </submittedName>
</protein>
<evidence type="ECO:0000313" key="3">
    <source>
        <dbReference type="Proteomes" id="UP001176961"/>
    </source>
</evidence>
<dbReference type="EMBL" id="CATQJL010000112">
    <property type="protein sequence ID" value="CAJ0596287.1"/>
    <property type="molecule type" value="Genomic_DNA"/>
</dbReference>
<keyword evidence="3" id="KW-1185">Reference proteome</keyword>
<evidence type="ECO:0000313" key="2">
    <source>
        <dbReference type="EMBL" id="CAJ0596287.1"/>
    </source>
</evidence>
<feature type="signal peptide" evidence="1">
    <location>
        <begin position="1"/>
        <end position="16"/>
    </location>
</feature>
<proteinExistence type="predicted"/>
<reference evidence="2" key="1">
    <citation type="submission" date="2023-07" db="EMBL/GenBank/DDBJ databases">
        <authorList>
            <consortium name="CYATHOMIX"/>
        </authorList>
    </citation>
    <scope>NUCLEOTIDE SEQUENCE</scope>
    <source>
        <strain evidence="2">N/A</strain>
    </source>
</reference>